<reference evidence="2" key="1">
    <citation type="submission" date="2021-12" db="EMBL/GenBank/DDBJ databases">
        <authorList>
            <person name="Martin H S."/>
        </authorList>
    </citation>
    <scope>NUCLEOTIDE SEQUENCE</scope>
</reference>
<organism evidence="2 3">
    <name type="scientific">Brenthis ino</name>
    <name type="common">lesser marbled fritillary</name>
    <dbReference type="NCBI Taxonomy" id="405034"/>
    <lineage>
        <taxon>Eukaryota</taxon>
        <taxon>Metazoa</taxon>
        <taxon>Ecdysozoa</taxon>
        <taxon>Arthropoda</taxon>
        <taxon>Hexapoda</taxon>
        <taxon>Insecta</taxon>
        <taxon>Pterygota</taxon>
        <taxon>Neoptera</taxon>
        <taxon>Endopterygota</taxon>
        <taxon>Lepidoptera</taxon>
        <taxon>Glossata</taxon>
        <taxon>Ditrysia</taxon>
        <taxon>Papilionoidea</taxon>
        <taxon>Nymphalidae</taxon>
        <taxon>Heliconiinae</taxon>
        <taxon>Argynnini</taxon>
        <taxon>Brenthis</taxon>
    </lineage>
</organism>
<evidence type="ECO:0000256" key="1">
    <source>
        <dbReference type="SAM" id="SignalP"/>
    </source>
</evidence>
<feature type="chain" id="PRO_5035460157" evidence="1">
    <location>
        <begin position="19"/>
        <end position="192"/>
    </location>
</feature>
<keyword evidence="3" id="KW-1185">Reference proteome</keyword>
<evidence type="ECO:0000313" key="3">
    <source>
        <dbReference type="Proteomes" id="UP000838878"/>
    </source>
</evidence>
<feature type="signal peptide" evidence="1">
    <location>
        <begin position="1"/>
        <end position="18"/>
    </location>
</feature>
<keyword evidence="1" id="KW-0732">Signal</keyword>
<dbReference type="EMBL" id="OV170223">
    <property type="protein sequence ID" value="CAH0721831.1"/>
    <property type="molecule type" value="Genomic_DNA"/>
</dbReference>
<dbReference type="OrthoDB" id="7242984at2759"/>
<dbReference type="AlphaFoldDB" id="A0A8J9YD15"/>
<protein>
    <submittedName>
        <fullName evidence="2">Uncharacterized protein</fullName>
    </submittedName>
</protein>
<sequence length="192" mass="22616">MLLALLLINILYFVAIKCQELPKKTKPYLVVPFPLELPNRNDRSEQCWLRIEDIDISETLTIYCHIAQVFLHHYIHEYNTRKIMEDGIDVSLWREDPGVKEIIPMPRKNEGGVVDWKLTTIKDPVTNQRLYVTKNADCRLIMYSREGMTNYQVQCEKILYYINFHMNNSAARIDNINVLVIIFIVPLLYSII</sequence>
<name>A0A8J9YD15_9NEOP</name>
<feature type="non-terminal residue" evidence="2">
    <location>
        <position position="192"/>
    </location>
</feature>
<dbReference type="Proteomes" id="UP000838878">
    <property type="component" value="Chromosome 3"/>
</dbReference>
<proteinExistence type="predicted"/>
<gene>
    <name evidence="2" type="ORF">BINO364_LOCUS7874</name>
</gene>
<accession>A0A8J9YD15</accession>
<evidence type="ECO:0000313" key="2">
    <source>
        <dbReference type="EMBL" id="CAH0721831.1"/>
    </source>
</evidence>